<protein>
    <submittedName>
        <fullName evidence="1">Uncharacterized protein</fullName>
    </submittedName>
</protein>
<gene>
    <name evidence="1" type="ORF">RMW62_01205</name>
</gene>
<dbReference type="Proteomes" id="UP001180729">
    <property type="component" value="Unassembled WGS sequence"/>
</dbReference>
<dbReference type="RefSeq" id="WP_158305085.1">
    <property type="nucleotide sequence ID" value="NZ_JAMZMH010000001.1"/>
</dbReference>
<proteinExistence type="predicted"/>
<evidence type="ECO:0000313" key="1">
    <source>
        <dbReference type="EMBL" id="MDT0247704.1"/>
    </source>
</evidence>
<accession>A0AAE4JZS1</accession>
<dbReference type="AlphaFoldDB" id="A0AAE4JZS1"/>
<reference evidence="1" key="1">
    <citation type="submission" date="2022-06" db="EMBL/GenBank/DDBJ databases">
        <title>Draft Genome Sequences of Three Actinomyces oris Strains, Isolated from Healthy Human Feces.</title>
        <authorList>
            <person name="Ye Y."/>
            <person name="Liu C."/>
            <person name="Zhao J."/>
            <person name="Xu J."/>
            <person name="Huang H."/>
            <person name="Wang B."/>
            <person name="Wei J."/>
            <person name="Jing X."/>
        </authorList>
    </citation>
    <scope>NUCLEOTIDE SEQUENCE</scope>
    <source>
        <strain evidence="1">CNGBCC1803368</strain>
    </source>
</reference>
<comment type="caution">
    <text evidence="1">The sequence shown here is derived from an EMBL/GenBank/DDBJ whole genome shotgun (WGS) entry which is preliminary data.</text>
</comment>
<dbReference type="EMBL" id="JAMZMH010000001">
    <property type="protein sequence ID" value="MDT0247704.1"/>
    <property type="molecule type" value="Genomic_DNA"/>
</dbReference>
<evidence type="ECO:0000313" key="2">
    <source>
        <dbReference type="Proteomes" id="UP001180729"/>
    </source>
</evidence>
<name>A0AAE4JZS1_9ACTO</name>
<sequence length="61" mass="6589">MILENDDGVGLVDAHEMWMGVPEEGVGVPVDASELNTALSQEDLYLVSPPARMMGIKYGIQ</sequence>
<organism evidence="1 2">
    <name type="scientific">Actinomyces oris</name>
    <dbReference type="NCBI Taxonomy" id="544580"/>
    <lineage>
        <taxon>Bacteria</taxon>
        <taxon>Bacillati</taxon>
        <taxon>Actinomycetota</taxon>
        <taxon>Actinomycetes</taxon>
        <taxon>Actinomycetales</taxon>
        <taxon>Actinomycetaceae</taxon>
        <taxon>Actinomyces</taxon>
    </lineage>
</organism>